<comment type="subcellular location">
    <subcellularLocation>
        <location evidence="7">Cell membrane</location>
        <topology evidence="7">Multi-pass membrane protein</topology>
    </subcellularLocation>
</comment>
<dbReference type="EMBL" id="SLXT01000011">
    <property type="protein sequence ID" value="TCP64168.1"/>
    <property type="molecule type" value="Genomic_DNA"/>
</dbReference>
<keyword evidence="2 7" id="KW-1003">Cell membrane</keyword>
<keyword evidence="8" id="KW-0449">Lipoprotein</keyword>
<dbReference type="Proteomes" id="UP000294813">
    <property type="component" value="Unassembled WGS sequence"/>
</dbReference>
<gene>
    <name evidence="7" type="primary">lgt</name>
    <name evidence="8" type="ORF">EDD73_11120</name>
</gene>
<feature type="transmembrane region" description="Helical" evidence="7">
    <location>
        <begin position="48"/>
        <end position="67"/>
    </location>
</feature>
<dbReference type="NCBIfam" id="TIGR00544">
    <property type="entry name" value="lgt"/>
    <property type="match status" value="1"/>
</dbReference>
<feature type="binding site" evidence="7">
    <location>
        <position position="135"/>
    </location>
    <ligand>
        <name>a 1,2-diacyl-sn-glycero-3-phospho-(1'-sn-glycerol)</name>
        <dbReference type="ChEBI" id="CHEBI:64716"/>
    </ligand>
</feature>
<accession>A0A4R2RMJ6</accession>
<dbReference type="Pfam" id="PF01790">
    <property type="entry name" value="LGT"/>
    <property type="match status" value="1"/>
</dbReference>
<keyword evidence="5 7" id="KW-1133">Transmembrane helix</keyword>
<evidence type="ECO:0000256" key="5">
    <source>
        <dbReference type="ARBA" id="ARBA00022989"/>
    </source>
</evidence>
<dbReference type="InterPro" id="IPR001640">
    <property type="entry name" value="Lgt"/>
</dbReference>
<feature type="transmembrane region" description="Helical" evidence="7">
    <location>
        <begin position="17"/>
        <end position="36"/>
    </location>
</feature>
<evidence type="ECO:0000256" key="3">
    <source>
        <dbReference type="ARBA" id="ARBA00022679"/>
    </source>
</evidence>
<protein>
    <recommendedName>
        <fullName evidence="7">Phosphatidylglycerol--prolipoprotein diacylglyceryl transferase</fullName>
        <ecNumber evidence="7">2.5.1.145</ecNumber>
    </recommendedName>
</protein>
<evidence type="ECO:0000256" key="6">
    <source>
        <dbReference type="ARBA" id="ARBA00023136"/>
    </source>
</evidence>
<feature type="transmembrane region" description="Helical" evidence="7">
    <location>
        <begin position="205"/>
        <end position="223"/>
    </location>
</feature>
<evidence type="ECO:0000256" key="2">
    <source>
        <dbReference type="ARBA" id="ARBA00022475"/>
    </source>
</evidence>
<organism evidence="8 9">
    <name type="scientific">Heliophilum fasciatum</name>
    <dbReference type="NCBI Taxonomy" id="35700"/>
    <lineage>
        <taxon>Bacteria</taxon>
        <taxon>Bacillati</taxon>
        <taxon>Bacillota</taxon>
        <taxon>Clostridia</taxon>
        <taxon>Eubacteriales</taxon>
        <taxon>Heliobacteriaceae</taxon>
        <taxon>Heliophilum</taxon>
    </lineage>
</organism>
<evidence type="ECO:0000256" key="1">
    <source>
        <dbReference type="ARBA" id="ARBA00007150"/>
    </source>
</evidence>
<comment type="similarity">
    <text evidence="1 7">Belongs to the Lgt family.</text>
</comment>
<dbReference type="PANTHER" id="PTHR30589:SF0">
    <property type="entry name" value="PHOSPHATIDYLGLYCEROL--PROLIPOPROTEIN DIACYLGLYCERYL TRANSFERASE"/>
    <property type="match status" value="1"/>
</dbReference>
<dbReference type="PANTHER" id="PTHR30589">
    <property type="entry name" value="PROLIPOPROTEIN DIACYLGLYCERYL TRANSFERASE"/>
    <property type="match status" value="1"/>
</dbReference>
<comment type="pathway">
    <text evidence="7">Protein modification; lipoprotein biosynthesis (diacylglyceryl transfer).</text>
</comment>
<name>A0A4R2RMJ6_9FIRM</name>
<dbReference type="UniPathway" id="UPA00664"/>
<comment type="caution">
    <text evidence="8">The sequence shown here is derived from an EMBL/GenBank/DDBJ whole genome shotgun (WGS) entry which is preliminary data.</text>
</comment>
<evidence type="ECO:0000256" key="7">
    <source>
        <dbReference type="HAMAP-Rule" id="MF_01147"/>
    </source>
</evidence>
<sequence>MPIPIDPVAFTLGFWKVHWYGLILTSAIALGIYLSWREGQRLGLDGDFLLDAALVVIPASILGARFYEVFVLSWDYYGRHPEDILAVWKGGLAIHGGVLAGAAAGLVFAWRKKQPLWRWADVVAPYLILSQALGRWGNFINQEAYGAPIPLWLEAWMPRWLRDQMWIEGTVMHPAFLYESVWNVLGCLALLAFRRGNRPSGMTFFLYFVVYNLGRVAIESIRMDSSYLLFPGLRTAQVVAVLLILLGLAGMYWRSRQGERYEAPVGVAGKREVKTAS</sequence>
<reference evidence="8 9" key="1">
    <citation type="submission" date="2019-03" db="EMBL/GenBank/DDBJ databases">
        <title>Genomic Encyclopedia of Type Strains, Phase IV (KMG-IV): sequencing the most valuable type-strain genomes for metagenomic binning, comparative biology and taxonomic classification.</title>
        <authorList>
            <person name="Goeker M."/>
        </authorList>
    </citation>
    <scope>NUCLEOTIDE SEQUENCE [LARGE SCALE GENOMIC DNA]</scope>
    <source>
        <strain evidence="8 9">DSM 11170</strain>
    </source>
</reference>
<dbReference type="HAMAP" id="MF_01147">
    <property type="entry name" value="Lgt"/>
    <property type="match status" value="1"/>
</dbReference>
<feature type="transmembrane region" description="Helical" evidence="7">
    <location>
        <begin position="87"/>
        <end position="109"/>
    </location>
</feature>
<keyword evidence="9" id="KW-1185">Reference proteome</keyword>
<keyword evidence="3 7" id="KW-0808">Transferase</keyword>
<dbReference type="RefSeq" id="WP_165876380.1">
    <property type="nucleotide sequence ID" value="NZ_JAOQNU010000011.1"/>
</dbReference>
<dbReference type="EC" id="2.5.1.145" evidence="7"/>
<keyword evidence="6 7" id="KW-0472">Membrane</keyword>
<comment type="catalytic activity">
    <reaction evidence="7">
        <text>L-cysteinyl-[prolipoprotein] + a 1,2-diacyl-sn-glycero-3-phospho-(1'-sn-glycerol) = an S-1,2-diacyl-sn-glyceryl-L-cysteinyl-[prolipoprotein] + sn-glycerol 1-phosphate + H(+)</text>
        <dbReference type="Rhea" id="RHEA:56712"/>
        <dbReference type="Rhea" id="RHEA-COMP:14679"/>
        <dbReference type="Rhea" id="RHEA-COMP:14680"/>
        <dbReference type="ChEBI" id="CHEBI:15378"/>
        <dbReference type="ChEBI" id="CHEBI:29950"/>
        <dbReference type="ChEBI" id="CHEBI:57685"/>
        <dbReference type="ChEBI" id="CHEBI:64716"/>
        <dbReference type="ChEBI" id="CHEBI:140658"/>
        <dbReference type="EC" id="2.5.1.145"/>
    </reaction>
</comment>
<proteinExistence type="inferred from homology"/>
<evidence type="ECO:0000313" key="8">
    <source>
        <dbReference type="EMBL" id="TCP64168.1"/>
    </source>
</evidence>
<dbReference type="AlphaFoldDB" id="A0A4R2RMJ6"/>
<dbReference type="PROSITE" id="PS01311">
    <property type="entry name" value="LGT"/>
    <property type="match status" value="1"/>
</dbReference>
<comment type="function">
    <text evidence="7">Catalyzes the transfer of the diacylglyceryl group from phosphatidylglycerol to the sulfhydryl group of the N-terminal cysteine of a prolipoprotein, the first step in the formation of mature lipoproteins.</text>
</comment>
<dbReference type="GO" id="GO:0042158">
    <property type="term" value="P:lipoprotein biosynthetic process"/>
    <property type="evidence" value="ECO:0007669"/>
    <property type="project" value="UniProtKB-UniRule"/>
</dbReference>
<feature type="transmembrane region" description="Helical" evidence="7">
    <location>
        <begin position="235"/>
        <end position="253"/>
    </location>
</feature>
<dbReference type="GO" id="GO:0005886">
    <property type="term" value="C:plasma membrane"/>
    <property type="evidence" value="ECO:0007669"/>
    <property type="project" value="UniProtKB-SubCell"/>
</dbReference>
<dbReference type="GO" id="GO:0008961">
    <property type="term" value="F:phosphatidylglycerol-prolipoprotein diacylglyceryl transferase activity"/>
    <property type="evidence" value="ECO:0007669"/>
    <property type="project" value="UniProtKB-UniRule"/>
</dbReference>
<evidence type="ECO:0000256" key="4">
    <source>
        <dbReference type="ARBA" id="ARBA00022692"/>
    </source>
</evidence>
<evidence type="ECO:0000313" key="9">
    <source>
        <dbReference type="Proteomes" id="UP000294813"/>
    </source>
</evidence>
<keyword evidence="4 7" id="KW-0812">Transmembrane</keyword>